<protein>
    <recommendedName>
        <fullName evidence="9">Lipoprotein signal peptidase</fullName>
        <ecNumber evidence="9">3.4.23.36</ecNumber>
    </recommendedName>
    <alternativeName>
        <fullName evidence="9">Prolipoprotein signal peptidase</fullName>
    </alternativeName>
    <alternativeName>
        <fullName evidence="9">Signal peptidase II</fullName>
        <shortName evidence="9">SPase II</shortName>
    </alternativeName>
</protein>
<comment type="caution">
    <text evidence="10">The sequence shown here is derived from an EMBL/GenBank/DDBJ whole genome shotgun (WGS) entry which is preliminary data.</text>
</comment>
<comment type="similarity">
    <text evidence="1 9">Belongs to the peptidase A8 family.</text>
</comment>
<dbReference type="RefSeq" id="WP_218322087.1">
    <property type="nucleotide sequence ID" value="NZ_JAEEGC010000106.1"/>
</dbReference>
<evidence type="ECO:0000256" key="4">
    <source>
        <dbReference type="ARBA" id="ARBA00022692"/>
    </source>
</evidence>
<keyword evidence="3 9" id="KW-0645">Protease</keyword>
<dbReference type="NCBIfam" id="TIGR00077">
    <property type="entry name" value="lspA"/>
    <property type="match status" value="1"/>
</dbReference>
<reference evidence="10" key="1">
    <citation type="submission" date="2020-12" db="EMBL/GenBank/DDBJ databases">
        <title>Clostridium thailandense sp. nov., a novel acetogenic bacterium isolated from peat land soil in Thailand.</title>
        <authorList>
            <person name="Chaikitkaew S."/>
            <person name="Birkeland N.K."/>
        </authorList>
    </citation>
    <scope>NUCLEOTIDE SEQUENCE</scope>
    <source>
        <strain evidence="10">PL3</strain>
    </source>
</reference>
<dbReference type="PANTHER" id="PTHR33695">
    <property type="entry name" value="LIPOPROTEIN SIGNAL PEPTIDASE"/>
    <property type="match status" value="1"/>
</dbReference>
<evidence type="ECO:0000256" key="2">
    <source>
        <dbReference type="ARBA" id="ARBA00022475"/>
    </source>
</evidence>
<evidence type="ECO:0000313" key="11">
    <source>
        <dbReference type="Proteomes" id="UP000694308"/>
    </source>
</evidence>
<dbReference type="Proteomes" id="UP000694308">
    <property type="component" value="Unassembled WGS sequence"/>
</dbReference>
<keyword evidence="7 9" id="KW-1133">Transmembrane helix</keyword>
<dbReference type="AlphaFoldDB" id="A0A949WSF6"/>
<proteinExistence type="inferred from homology"/>
<organism evidence="10 11">
    <name type="scientific">Clostridium thailandense</name>
    <dbReference type="NCBI Taxonomy" id="2794346"/>
    <lineage>
        <taxon>Bacteria</taxon>
        <taxon>Bacillati</taxon>
        <taxon>Bacillota</taxon>
        <taxon>Clostridia</taxon>
        <taxon>Eubacteriales</taxon>
        <taxon>Clostridiaceae</taxon>
        <taxon>Clostridium</taxon>
    </lineage>
</organism>
<evidence type="ECO:0000256" key="8">
    <source>
        <dbReference type="ARBA" id="ARBA00023136"/>
    </source>
</evidence>
<keyword evidence="4 9" id="KW-0812">Transmembrane</keyword>
<evidence type="ECO:0000256" key="7">
    <source>
        <dbReference type="ARBA" id="ARBA00022989"/>
    </source>
</evidence>
<dbReference type="Pfam" id="PF01252">
    <property type="entry name" value="Peptidase_A8"/>
    <property type="match status" value="1"/>
</dbReference>
<evidence type="ECO:0000256" key="3">
    <source>
        <dbReference type="ARBA" id="ARBA00022670"/>
    </source>
</evidence>
<keyword evidence="5 9" id="KW-0064">Aspartyl protease</keyword>
<dbReference type="PANTHER" id="PTHR33695:SF1">
    <property type="entry name" value="LIPOPROTEIN SIGNAL PEPTIDASE"/>
    <property type="match status" value="1"/>
</dbReference>
<comment type="caution">
    <text evidence="9">Lacks conserved residue(s) required for the propagation of feature annotation.</text>
</comment>
<dbReference type="EC" id="3.4.23.36" evidence="9"/>
<feature type="active site" evidence="9">
    <location>
        <position position="129"/>
    </location>
</feature>
<evidence type="ECO:0000256" key="5">
    <source>
        <dbReference type="ARBA" id="ARBA00022750"/>
    </source>
</evidence>
<evidence type="ECO:0000256" key="9">
    <source>
        <dbReference type="HAMAP-Rule" id="MF_00161"/>
    </source>
</evidence>
<dbReference type="GO" id="GO:0006508">
    <property type="term" value="P:proteolysis"/>
    <property type="evidence" value="ECO:0007669"/>
    <property type="project" value="UniProtKB-KW"/>
</dbReference>
<comment type="subcellular location">
    <subcellularLocation>
        <location evidence="9">Cell membrane</location>
        <topology evidence="9">Multi-pass membrane protein</topology>
    </subcellularLocation>
</comment>
<comment type="pathway">
    <text evidence="9">Protein modification; lipoprotein biosynthesis (signal peptide cleavage).</text>
</comment>
<dbReference type="HAMAP" id="MF_00161">
    <property type="entry name" value="LspA"/>
    <property type="match status" value="1"/>
</dbReference>
<dbReference type="GO" id="GO:0004190">
    <property type="term" value="F:aspartic-type endopeptidase activity"/>
    <property type="evidence" value="ECO:0007669"/>
    <property type="project" value="UniProtKB-UniRule"/>
</dbReference>
<feature type="active site" evidence="9">
    <location>
        <position position="110"/>
    </location>
</feature>
<dbReference type="EMBL" id="JAEEGC010000106">
    <property type="protein sequence ID" value="MBV7275031.1"/>
    <property type="molecule type" value="Genomic_DNA"/>
</dbReference>
<keyword evidence="2 9" id="KW-1003">Cell membrane</keyword>
<keyword evidence="8 9" id="KW-0472">Membrane</keyword>
<sequence>MEIFIIILGLILDRITKIWALNELIKVPEIPIINGFFSFSYLENRGAAFGILQNKLIFLSLITLIIMGGIVFYLFKYKPTSKLLRISLSLIVCGAIGNLIDRVWYRYVVDFIMWHYKDKYYFPTFNVADMFVVIGTMLLAIYMIKEENNGKQTI</sequence>
<evidence type="ECO:0000313" key="10">
    <source>
        <dbReference type="EMBL" id="MBV7275031.1"/>
    </source>
</evidence>
<keyword evidence="11" id="KW-1185">Reference proteome</keyword>
<keyword evidence="6 9" id="KW-0378">Hydrolase</keyword>
<evidence type="ECO:0000256" key="6">
    <source>
        <dbReference type="ARBA" id="ARBA00022801"/>
    </source>
</evidence>
<evidence type="ECO:0000256" key="1">
    <source>
        <dbReference type="ARBA" id="ARBA00006139"/>
    </source>
</evidence>
<dbReference type="InterPro" id="IPR001872">
    <property type="entry name" value="Peptidase_A8"/>
</dbReference>
<gene>
    <name evidence="9 10" type="primary">lspA</name>
    <name evidence="10" type="ORF">I6U48_19205</name>
</gene>
<comment type="catalytic activity">
    <reaction evidence="9">
        <text>Release of signal peptides from bacterial membrane prolipoproteins. Hydrolyzes -Xaa-Yaa-Zaa-|-(S,diacylglyceryl)Cys-, in which Xaa is hydrophobic (preferably Leu), and Yaa (Ala or Ser) and Zaa (Gly or Ala) have small, neutral side chains.</text>
        <dbReference type="EC" id="3.4.23.36"/>
    </reaction>
</comment>
<dbReference type="GO" id="GO:0005886">
    <property type="term" value="C:plasma membrane"/>
    <property type="evidence" value="ECO:0007669"/>
    <property type="project" value="UniProtKB-SubCell"/>
</dbReference>
<accession>A0A949WSF6</accession>
<feature type="transmembrane region" description="Helical" evidence="9">
    <location>
        <begin position="56"/>
        <end position="75"/>
    </location>
</feature>
<name>A0A949WSF6_9CLOT</name>
<feature type="transmembrane region" description="Helical" evidence="9">
    <location>
        <begin position="82"/>
        <end position="100"/>
    </location>
</feature>
<feature type="transmembrane region" description="Helical" evidence="9">
    <location>
        <begin position="120"/>
        <end position="144"/>
    </location>
</feature>
<comment type="function">
    <text evidence="9">This protein specifically catalyzes the removal of signal peptides from prolipoproteins.</text>
</comment>